<organism evidence="9 10">
    <name type="scientific">Hydrogenophaga laconesensis</name>
    <dbReference type="NCBI Taxonomy" id="1805971"/>
    <lineage>
        <taxon>Bacteria</taxon>
        <taxon>Pseudomonadati</taxon>
        <taxon>Pseudomonadota</taxon>
        <taxon>Betaproteobacteria</taxon>
        <taxon>Burkholderiales</taxon>
        <taxon>Comamonadaceae</taxon>
        <taxon>Hydrogenophaga</taxon>
    </lineage>
</organism>
<evidence type="ECO:0000256" key="5">
    <source>
        <dbReference type="ARBA" id="ARBA00022777"/>
    </source>
</evidence>
<evidence type="ECO:0000256" key="2">
    <source>
        <dbReference type="ARBA" id="ARBA00012438"/>
    </source>
</evidence>
<dbReference type="Gene3D" id="3.30.450.40">
    <property type="match status" value="1"/>
</dbReference>
<feature type="domain" description="PAC" evidence="8">
    <location>
        <begin position="228"/>
        <end position="279"/>
    </location>
</feature>
<dbReference type="InterPro" id="IPR005467">
    <property type="entry name" value="His_kinase_dom"/>
</dbReference>
<feature type="domain" description="PAS" evidence="7">
    <location>
        <begin position="303"/>
        <end position="356"/>
    </location>
</feature>
<dbReference type="InterPro" id="IPR003661">
    <property type="entry name" value="HisK_dim/P_dom"/>
</dbReference>
<evidence type="ECO:0000313" key="10">
    <source>
        <dbReference type="Proteomes" id="UP001265550"/>
    </source>
</evidence>
<dbReference type="SUPFAM" id="SSF55874">
    <property type="entry name" value="ATPase domain of HSP90 chaperone/DNA topoisomerase II/histidine kinase"/>
    <property type="match status" value="1"/>
</dbReference>
<dbReference type="SMART" id="SM00091">
    <property type="entry name" value="PAS"/>
    <property type="match status" value="4"/>
</dbReference>
<dbReference type="CDD" id="cd00130">
    <property type="entry name" value="PAS"/>
    <property type="match status" value="3"/>
</dbReference>
<dbReference type="EC" id="2.7.13.3" evidence="2"/>
<dbReference type="SMART" id="SM00086">
    <property type="entry name" value="PAC"/>
    <property type="match status" value="3"/>
</dbReference>
<dbReference type="Pfam" id="PF00989">
    <property type="entry name" value="PAS"/>
    <property type="match status" value="1"/>
</dbReference>
<dbReference type="Pfam" id="PF00512">
    <property type="entry name" value="HisKA"/>
    <property type="match status" value="1"/>
</dbReference>
<dbReference type="SMART" id="SM00387">
    <property type="entry name" value="HATPase_c"/>
    <property type="match status" value="1"/>
</dbReference>
<dbReference type="InterPro" id="IPR003018">
    <property type="entry name" value="GAF"/>
</dbReference>
<dbReference type="InterPro" id="IPR036890">
    <property type="entry name" value="HATPase_C_sf"/>
</dbReference>
<dbReference type="InterPro" id="IPR013767">
    <property type="entry name" value="PAS_fold"/>
</dbReference>
<dbReference type="EMBL" id="JAVDWE010000019">
    <property type="protein sequence ID" value="MDR7097097.1"/>
    <property type="molecule type" value="Genomic_DNA"/>
</dbReference>
<evidence type="ECO:0000256" key="3">
    <source>
        <dbReference type="ARBA" id="ARBA00022553"/>
    </source>
</evidence>
<dbReference type="Pfam" id="PF02518">
    <property type="entry name" value="HATPase_c"/>
    <property type="match status" value="1"/>
</dbReference>
<dbReference type="InterPro" id="IPR000700">
    <property type="entry name" value="PAS-assoc_C"/>
</dbReference>
<name>A0ABU1VHY5_9BURK</name>
<feature type="domain" description="PAS" evidence="7">
    <location>
        <begin position="734"/>
        <end position="807"/>
    </location>
</feature>
<dbReference type="Proteomes" id="UP001265550">
    <property type="component" value="Unassembled WGS sequence"/>
</dbReference>
<keyword evidence="5" id="KW-0418">Kinase</keyword>
<dbReference type="InterPro" id="IPR036097">
    <property type="entry name" value="HisK_dim/P_sf"/>
</dbReference>
<dbReference type="CDD" id="cd00082">
    <property type="entry name" value="HisKA"/>
    <property type="match status" value="1"/>
</dbReference>
<dbReference type="InterPro" id="IPR029016">
    <property type="entry name" value="GAF-like_dom_sf"/>
</dbReference>
<dbReference type="PROSITE" id="PS50109">
    <property type="entry name" value="HIS_KIN"/>
    <property type="match status" value="1"/>
</dbReference>
<dbReference type="Pfam" id="PF12860">
    <property type="entry name" value="PAS_7"/>
    <property type="match status" value="1"/>
</dbReference>
<comment type="caution">
    <text evidence="9">The sequence shown here is derived from an EMBL/GenBank/DDBJ whole genome shotgun (WGS) entry which is preliminary data.</text>
</comment>
<sequence>MAEAVPGTLPTVAHEAHVPQPGAGLPFEAIFMASPVAASVSRLSDGRLLAVNEAWIRLTGLRREDVIGRTTVEIGHWPSASDRASYIEQLPTADTVQVLCLRDGLPHRVRLHTTVLEVQPEALALVYLTEATREHEAVEARELSEQALREANRELHQRVELHAAIEKLARVGHWTNPHGTDSVAWSLGLFEITGLDARVQVPPADGRAGIHPDDMPAWQAARDAMDGRQVEFRWQRPDGLQRWFRTRIGQTSLAGHPQTDFGVVQDITAEREAILRLGEQLKLLQNIAAQVPGMMYQARLRPDGTSVISYVNDRVRTMLELEPAELERDARILFQRVHPEDRGEVVANLAASARHLNPWRQTYRVCLPRGGTRWHHVEAVARREPDGTVVWHGFSTDVTEARLATQRLERQHRMIEAVRLAQSVYIEADDKRDAFEGLLQAFLSVTGSAFGFVGEVLYNDDGVPYLRTSAVTNIAWDEASRLMYASQAQAGMAFRNLHTLFGHAMVTGQPVIANEPATDPRAGGLPGGHPLLEAFMGVPLAVGDRLVAMVGLANQPGGYSEEDIEFLQPLLGAVRQLVMAWRGHMERRRTREQLEVTSALLTEKSLDLQATLETIEQGLCRVDAENRVTAYNQRLLELLDLPEALLQGQPTLDQVLRFQTERGDFGPGLAWVDPIAHSHIVHGTQVPPPEKYWRKTRDGRTLEMRSRSLADGGMVRTFTDVSSYMQAQEALREQRQRLAWVLEATRPGIWENNMVENVLTVNERWAGMLGYTLRELQPMRAETWEALVHPDDLRLANEIRDQHIAGTLPYYECDIRMRHKAGHWIWVNTRGRVHKRDAQDRPMFMSGTHLDITERVAAQEQVRALNASLEHRVGERTAELERSMRDMEAISYSIAHDLRAPLRSVNGFAAVVLEEEIDRLSASGRDMFERIARSSRNMGQMITDMLELLRVVRVDLEPVPVDMRALAQSVVESLSPQASHARIEIQAMPAAMGDATLLRQVLSNLIDNGLKYSRHLAQPELAVGYDSRQRAYFVRDNGMGFDMAHADKLFGLFQRLHTGSSVPGMGVGLAIVSRIVERHSGRVWAESAPGQGATFWLRLPQGR</sequence>
<keyword evidence="4" id="KW-0808">Transferase</keyword>
<reference evidence="9 10" key="1">
    <citation type="submission" date="2023-07" db="EMBL/GenBank/DDBJ databases">
        <title>Sorghum-associated microbial communities from plants grown in Nebraska, USA.</title>
        <authorList>
            <person name="Schachtman D."/>
        </authorList>
    </citation>
    <scope>NUCLEOTIDE SEQUENCE [LARGE SCALE GENOMIC DNA]</scope>
    <source>
        <strain evidence="9 10">BE240</strain>
    </source>
</reference>
<dbReference type="Gene3D" id="1.10.287.130">
    <property type="match status" value="1"/>
</dbReference>
<dbReference type="PANTHER" id="PTHR43304:SF1">
    <property type="entry name" value="PAC DOMAIN-CONTAINING PROTEIN"/>
    <property type="match status" value="1"/>
</dbReference>
<proteinExistence type="predicted"/>
<dbReference type="SMART" id="SM00388">
    <property type="entry name" value="HisKA"/>
    <property type="match status" value="1"/>
</dbReference>
<evidence type="ECO:0000259" key="7">
    <source>
        <dbReference type="PROSITE" id="PS50112"/>
    </source>
</evidence>
<dbReference type="PROSITE" id="PS50113">
    <property type="entry name" value="PAC"/>
    <property type="match status" value="2"/>
</dbReference>
<dbReference type="InterPro" id="IPR003594">
    <property type="entry name" value="HATPase_dom"/>
</dbReference>
<keyword evidence="3" id="KW-0597">Phosphoprotein</keyword>
<dbReference type="RefSeq" id="WP_204735511.1">
    <property type="nucleotide sequence ID" value="NZ_JAVDWE010000019.1"/>
</dbReference>
<evidence type="ECO:0000259" key="6">
    <source>
        <dbReference type="PROSITE" id="PS50109"/>
    </source>
</evidence>
<dbReference type="SUPFAM" id="SSF47384">
    <property type="entry name" value="Homodimeric domain of signal transducing histidine kinase"/>
    <property type="match status" value="1"/>
</dbReference>
<dbReference type="InterPro" id="IPR013655">
    <property type="entry name" value="PAS_fold_3"/>
</dbReference>
<dbReference type="SUPFAM" id="SSF55781">
    <property type="entry name" value="GAF domain-like"/>
    <property type="match status" value="1"/>
</dbReference>
<evidence type="ECO:0000259" key="8">
    <source>
        <dbReference type="PROSITE" id="PS50113"/>
    </source>
</evidence>
<dbReference type="InterPro" id="IPR035965">
    <property type="entry name" value="PAS-like_dom_sf"/>
</dbReference>
<dbReference type="Gene3D" id="3.30.450.20">
    <property type="entry name" value="PAS domain"/>
    <property type="match status" value="5"/>
</dbReference>
<feature type="domain" description="Histidine kinase" evidence="6">
    <location>
        <begin position="893"/>
        <end position="1103"/>
    </location>
</feature>
<dbReference type="NCBIfam" id="TIGR00229">
    <property type="entry name" value="sensory_box"/>
    <property type="match status" value="2"/>
</dbReference>
<dbReference type="InterPro" id="IPR052162">
    <property type="entry name" value="Sensor_kinase/Photoreceptor"/>
</dbReference>
<dbReference type="InterPro" id="IPR000014">
    <property type="entry name" value="PAS"/>
</dbReference>
<feature type="domain" description="PAS" evidence="7">
    <location>
        <begin position="45"/>
        <end position="72"/>
    </location>
</feature>
<dbReference type="PANTHER" id="PTHR43304">
    <property type="entry name" value="PHYTOCHROME-LIKE PROTEIN CPH1"/>
    <property type="match status" value="1"/>
</dbReference>
<dbReference type="InterPro" id="IPR004358">
    <property type="entry name" value="Sig_transdc_His_kin-like_C"/>
</dbReference>
<keyword evidence="10" id="KW-1185">Reference proteome</keyword>
<evidence type="ECO:0000313" key="9">
    <source>
        <dbReference type="EMBL" id="MDR7097097.1"/>
    </source>
</evidence>
<feature type="domain" description="PAC" evidence="8">
    <location>
        <begin position="811"/>
        <end position="864"/>
    </location>
</feature>
<accession>A0ABU1VHY5</accession>
<dbReference type="PRINTS" id="PR00344">
    <property type="entry name" value="BCTRLSENSOR"/>
</dbReference>
<comment type="catalytic activity">
    <reaction evidence="1">
        <text>ATP + protein L-histidine = ADP + protein N-phospho-L-histidine.</text>
        <dbReference type="EC" id="2.7.13.3"/>
    </reaction>
</comment>
<protein>
    <recommendedName>
        <fullName evidence="2">histidine kinase</fullName>
        <ecNumber evidence="2">2.7.13.3</ecNumber>
    </recommendedName>
</protein>
<dbReference type="SMART" id="SM00065">
    <property type="entry name" value="GAF"/>
    <property type="match status" value="1"/>
</dbReference>
<dbReference type="Pfam" id="PF13185">
    <property type="entry name" value="GAF_2"/>
    <property type="match status" value="1"/>
</dbReference>
<dbReference type="Gene3D" id="3.30.565.10">
    <property type="entry name" value="Histidine kinase-like ATPase, C-terminal domain"/>
    <property type="match status" value="1"/>
</dbReference>
<evidence type="ECO:0000256" key="4">
    <source>
        <dbReference type="ARBA" id="ARBA00022679"/>
    </source>
</evidence>
<dbReference type="Pfam" id="PF08447">
    <property type="entry name" value="PAS_3"/>
    <property type="match status" value="2"/>
</dbReference>
<dbReference type="InterPro" id="IPR001610">
    <property type="entry name" value="PAC"/>
</dbReference>
<gene>
    <name evidence="9" type="ORF">J2X09_004870</name>
</gene>
<evidence type="ECO:0000256" key="1">
    <source>
        <dbReference type="ARBA" id="ARBA00000085"/>
    </source>
</evidence>
<dbReference type="SUPFAM" id="SSF55785">
    <property type="entry name" value="PYP-like sensor domain (PAS domain)"/>
    <property type="match status" value="5"/>
</dbReference>
<dbReference type="PROSITE" id="PS50112">
    <property type="entry name" value="PAS"/>
    <property type="match status" value="3"/>
</dbReference>